<sequence>MLFLNIFYDILYILNIIHYTVLYNIKYIFGSKYSFGSTCMMYIYNTFDYPEIRLRNRMNDVYVFSVDYSRCP</sequence>
<organism evidence="2">
    <name type="scientific">Anguilla anguilla</name>
    <name type="common">European freshwater eel</name>
    <name type="synonym">Muraena anguilla</name>
    <dbReference type="NCBI Taxonomy" id="7936"/>
    <lineage>
        <taxon>Eukaryota</taxon>
        <taxon>Metazoa</taxon>
        <taxon>Chordata</taxon>
        <taxon>Craniata</taxon>
        <taxon>Vertebrata</taxon>
        <taxon>Euteleostomi</taxon>
        <taxon>Actinopterygii</taxon>
        <taxon>Neopterygii</taxon>
        <taxon>Teleostei</taxon>
        <taxon>Anguilliformes</taxon>
        <taxon>Anguillidae</taxon>
        <taxon>Anguilla</taxon>
    </lineage>
</organism>
<feature type="transmembrane region" description="Helical" evidence="1">
    <location>
        <begin position="6"/>
        <end position="25"/>
    </location>
</feature>
<reference evidence="2" key="2">
    <citation type="journal article" date="2015" name="Fish Shellfish Immunol.">
        <title>Early steps in the European eel (Anguilla anguilla)-Vibrio vulnificus interaction in the gills: Role of the RtxA13 toxin.</title>
        <authorList>
            <person name="Callol A."/>
            <person name="Pajuelo D."/>
            <person name="Ebbesson L."/>
            <person name="Teles M."/>
            <person name="MacKenzie S."/>
            <person name="Amaro C."/>
        </authorList>
    </citation>
    <scope>NUCLEOTIDE SEQUENCE</scope>
</reference>
<name>A0A0E9U5Q3_ANGAN</name>
<keyword evidence="1" id="KW-1133">Transmembrane helix</keyword>
<accession>A0A0E9U5Q3</accession>
<evidence type="ECO:0000313" key="2">
    <source>
        <dbReference type="EMBL" id="JAH60490.1"/>
    </source>
</evidence>
<proteinExistence type="predicted"/>
<reference evidence="2" key="1">
    <citation type="submission" date="2014-11" db="EMBL/GenBank/DDBJ databases">
        <authorList>
            <person name="Amaro Gonzalez C."/>
        </authorList>
    </citation>
    <scope>NUCLEOTIDE SEQUENCE</scope>
</reference>
<keyword evidence="1" id="KW-0812">Transmembrane</keyword>
<evidence type="ECO:0000256" key="1">
    <source>
        <dbReference type="SAM" id="Phobius"/>
    </source>
</evidence>
<dbReference type="AlphaFoldDB" id="A0A0E9U5Q3"/>
<keyword evidence="1" id="KW-0472">Membrane</keyword>
<protein>
    <submittedName>
        <fullName evidence="2">Uncharacterized protein</fullName>
    </submittedName>
</protein>
<dbReference type="EMBL" id="GBXM01048087">
    <property type="protein sequence ID" value="JAH60490.1"/>
    <property type="molecule type" value="Transcribed_RNA"/>
</dbReference>